<dbReference type="Proteomes" id="UP000618382">
    <property type="component" value="Unassembled WGS sequence"/>
</dbReference>
<feature type="region of interest" description="Disordered" evidence="1">
    <location>
        <begin position="1"/>
        <end position="22"/>
    </location>
</feature>
<sequence length="170" mass="18518">MTRMTHHLPTPVTFAAPPPRDEDVEETRAIVRVPGDEAFVYATTIPQDPGELYVSIETRTSRSRLVVHAADTAAALAVLSRASARAARNRFRRAYLDHAKPAVPAAGALTEGQVEALAAASWTRQAGTSGVQLGAEKWHERHRHFVRADVLAAGIEIVEVPLLRERKGES</sequence>
<proteinExistence type="predicted"/>
<protein>
    <submittedName>
        <fullName evidence="2">Uncharacterized protein</fullName>
    </submittedName>
</protein>
<evidence type="ECO:0000313" key="3">
    <source>
        <dbReference type="Proteomes" id="UP000618382"/>
    </source>
</evidence>
<evidence type="ECO:0000313" key="2">
    <source>
        <dbReference type="EMBL" id="GIG33003.1"/>
    </source>
</evidence>
<gene>
    <name evidence="2" type="ORF">Col01nite_21620</name>
</gene>
<evidence type="ECO:0000256" key="1">
    <source>
        <dbReference type="SAM" id="MobiDB-lite"/>
    </source>
</evidence>
<name>A0ABQ4DC42_9CELL</name>
<organism evidence="2 3">
    <name type="scientific">Cellulomonas oligotrophica</name>
    <dbReference type="NCBI Taxonomy" id="931536"/>
    <lineage>
        <taxon>Bacteria</taxon>
        <taxon>Bacillati</taxon>
        <taxon>Actinomycetota</taxon>
        <taxon>Actinomycetes</taxon>
        <taxon>Micrococcales</taxon>
        <taxon>Cellulomonadaceae</taxon>
        <taxon>Cellulomonas</taxon>
    </lineage>
</organism>
<accession>A0ABQ4DC42</accession>
<comment type="caution">
    <text evidence="2">The sequence shown here is derived from an EMBL/GenBank/DDBJ whole genome shotgun (WGS) entry which is preliminary data.</text>
</comment>
<dbReference type="EMBL" id="BONN01000005">
    <property type="protein sequence ID" value="GIG33003.1"/>
    <property type="molecule type" value="Genomic_DNA"/>
</dbReference>
<reference evidence="2 3" key="1">
    <citation type="submission" date="2021-01" db="EMBL/GenBank/DDBJ databases">
        <title>Whole genome shotgun sequence of Cellulomonas oligotrophica NBRC 109435.</title>
        <authorList>
            <person name="Komaki H."/>
            <person name="Tamura T."/>
        </authorList>
    </citation>
    <scope>NUCLEOTIDE SEQUENCE [LARGE SCALE GENOMIC DNA]</scope>
    <source>
        <strain evidence="2 3">NBRC 109435</strain>
    </source>
</reference>
<keyword evidence="3" id="KW-1185">Reference proteome</keyword>